<evidence type="ECO:0000313" key="1">
    <source>
        <dbReference type="EMBL" id="GKU95785.1"/>
    </source>
</evidence>
<comment type="caution">
    <text evidence="1">The sequence shown here is derived from an EMBL/GenBank/DDBJ whole genome shotgun (WGS) entry which is preliminary data.</text>
</comment>
<keyword evidence="2" id="KW-1185">Reference proteome</keyword>
<dbReference type="EMBL" id="BPVZ01000009">
    <property type="protein sequence ID" value="GKU95785.1"/>
    <property type="molecule type" value="Genomic_DNA"/>
</dbReference>
<accession>A0AAV5IEU7</accession>
<protein>
    <submittedName>
        <fullName evidence="1">Uncharacterized protein</fullName>
    </submittedName>
</protein>
<gene>
    <name evidence="1" type="ORF">SLEP1_g9105</name>
</gene>
<reference evidence="1 2" key="1">
    <citation type="journal article" date="2021" name="Commun. Biol.">
        <title>The genome of Shorea leprosula (Dipterocarpaceae) highlights the ecological relevance of drought in aseasonal tropical rainforests.</title>
        <authorList>
            <person name="Ng K.K.S."/>
            <person name="Kobayashi M.J."/>
            <person name="Fawcett J.A."/>
            <person name="Hatakeyama M."/>
            <person name="Paape T."/>
            <person name="Ng C.H."/>
            <person name="Ang C.C."/>
            <person name="Tnah L.H."/>
            <person name="Lee C.T."/>
            <person name="Nishiyama T."/>
            <person name="Sese J."/>
            <person name="O'Brien M.J."/>
            <person name="Copetti D."/>
            <person name="Mohd Noor M.I."/>
            <person name="Ong R.C."/>
            <person name="Putra M."/>
            <person name="Sireger I.Z."/>
            <person name="Indrioko S."/>
            <person name="Kosugi Y."/>
            <person name="Izuno A."/>
            <person name="Isagi Y."/>
            <person name="Lee S.L."/>
            <person name="Shimizu K.K."/>
        </authorList>
    </citation>
    <scope>NUCLEOTIDE SEQUENCE [LARGE SCALE GENOMIC DNA]</scope>
    <source>
        <strain evidence="1">214</strain>
    </source>
</reference>
<sequence length="54" mass="6039">MQSIKVLSLRVGVNCQMLFTQNRSVVENGDCGYPFCSCGSYFKVKPFREGEVAD</sequence>
<organism evidence="1 2">
    <name type="scientific">Rubroshorea leprosula</name>
    <dbReference type="NCBI Taxonomy" id="152421"/>
    <lineage>
        <taxon>Eukaryota</taxon>
        <taxon>Viridiplantae</taxon>
        <taxon>Streptophyta</taxon>
        <taxon>Embryophyta</taxon>
        <taxon>Tracheophyta</taxon>
        <taxon>Spermatophyta</taxon>
        <taxon>Magnoliopsida</taxon>
        <taxon>eudicotyledons</taxon>
        <taxon>Gunneridae</taxon>
        <taxon>Pentapetalae</taxon>
        <taxon>rosids</taxon>
        <taxon>malvids</taxon>
        <taxon>Malvales</taxon>
        <taxon>Dipterocarpaceae</taxon>
        <taxon>Rubroshorea</taxon>
    </lineage>
</organism>
<dbReference type="Proteomes" id="UP001054252">
    <property type="component" value="Unassembled WGS sequence"/>
</dbReference>
<dbReference type="AlphaFoldDB" id="A0AAV5IEU7"/>
<evidence type="ECO:0000313" key="2">
    <source>
        <dbReference type="Proteomes" id="UP001054252"/>
    </source>
</evidence>
<proteinExistence type="predicted"/>
<name>A0AAV5IEU7_9ROSI</name>